<proteinExistence type="predicted"/>
<reference evidence="3" key="1">
    <citation type="submission" date="2020-02" db="EMBL/GenBank/DDBJ databases">
        <authorList>
            <person name="Meier V. D."/>
        </authorList>
    </citation>
    <scope>NUCLEOTIDE SEQUENCE</scope>
    <source>
        <strain evidence="3">AVDCRST_MAG15</strain>
    </source>
</reference>
<feature type="compositionally biased region" description="Basic and acidic residues" evidence="1">
    <location>
        <begin position="79"/>
        <end position="93"/>
    </location>
</feature>
<evidence type="ECO:0008006" key="4">
    <source>
        <dbReference type="Google" id="ProtNLM"/>
    </source>
</evidence>
<feature type="compositionally biased region" description="Acidic residues" evidence="1">
    <location>
        <begin position="171"/>
        <end position="185"/>
    </location>
</feature>
<evidence type="ECO:0000256" key="2">
    <source>
        <dbReference type="SAM" id="SignalP"/>
    </source>
</evidence>
<dbReference type="EMBL" id="CADCUU010000116">
    <property type="protein sequence ID" value="CAA9398117.1"/>
    <property type="molecule type" value="Genomic_DNA"/>
</dbReference>
<keyword evidence="2" id="KW-0732">Signal</keyword>
<feature type="region of interest" description="Disordered" evidence="1">
    <location>
        <begin position="78"/>
        <end position="201"/>
    </location>
</feature>
<feature type="chain" id="PRO_5027069879" description="PepSY domain-containing protein" evidence="2">
    <location>
        <begin position="22"/>
        <end position="201"/>
    </location>
</feature>
<feature type="compositionally biased region" description="Basic and acidic residues" evidence="1">
    <location>
        <begin position="186"/>
        <end position="201"/>
    </location>
</feature>
<evidence type="ECO:0000256" key="1">
    <source>
        <dbReference type="SAM" id="MobiDB-lite"/>
    </source>
</evidence>
<evidence type="ECO:0000313" key="3">
    <source>
        <dbReference type="EMBL" id="CAA9398117.1"/>
    </source>
</evidence>
<name>A0A6J4NZB7_9RHOB</name>
<feature type="signal peptide" evidence="2">
    <location>
        <begin position="1"/>
        <end position="21"/>
    </location>
</feature>
<sequence length="201" mass="21123">MFRTLLATTAALSLLAGAAWAQSVGQSVTDQVVSGLQAQGFTRIEVKEGPTQIKVEAIQGTTKVEYVYDIRTGDVLSQETERVDGDDDTRPGVEIDQEDEDFVRAEGAVLDGDDDSGRDDDGEDDDRDGDDSDDRGGDDDSDGRGDDSGEEDDSGRDGVGDDDGSGRGGDDDSDGDDSDGDDDGDDGHSGRGGDDDESDRD</sequence>
<feature type="compositionally biased region" description="Basic and acidic residues" evidence="1">
    <location>
        <begin position="155"/>
        <end position="170"/>
    </location>
</feature>
<dbReference type="AlphaFoldDB" id="A0A6J4NZB7"/>
<accession>A0A6J4NZB7</accession>
<feature type="compositionally biased region" description="Acidic residues" evidence="1">
    <location>
        <begin position="111"/>
        <end position="141"/>
    </location>
</feature>
<protein>
    <recommendedName>
        <fullName evidence="4">PepSY domain-containing protein</fullName>
    </recommendedName>
</protein>
<organism evidence="3">
    <name type="scientific">uncultured Rubellimicrobium sp</name>
    <dbReference type="NCBI Taxonomy" id="543078"/>
    <lineage>
        <taxon>Bacteria</taxon>
        <taxon>Pseudomonadati</taxon>
        <taxon>Pseudomonadota</taxon>
        <taxon>Alphaproteobacteria</taxon>
        <taxon>Rhodobacterales</taxon>
        <taxon>Roseobacteraceae</taxon>
        <taxon>Rubellimicrobium</taxon>
        <taxon>environmental samples</taxon>
    </lineage>
</organism>
<gene>
    <name evidence="3" type="ORF">AVDCRST_MAG15-845</name>
</gene>